<reference evidence="2 3" key="1">
    <citation type="submission" date="2020-12" db="EMBL/GenBank/DDBJ databases">
        <title>Metabolic potential, ecology and presence of endohyphal bacteria is reflected in genomic diversity of Mucoromycotina.</title>
        <authorList>
            <person name="Muszewska A."/>
            <person name="Okrasinska A."/>
            <person name="Steczkiewicz K."/>
            <person name="Drgas O."/>
            <person name="Orlowska M."/>
            <person name="Perlinska-Lenart U."/>
            <person name="Aleksandrzak-Piekarczyk T."/>
            <person name="Szatraj K."/>
            <person name="Zielenkiewicz U."/>
            <person name="Pilsyk S."/>
            <person name="Malc E."/>
            <person name="Mieczkowski P."/>
            <person name="Kruszewska J.S."/>
            <person name="Biernat P."/>
            <person name="Pawlowska J."/>
        </authorList>
    </citation>
    <scope>NUCLEOTIDE SEQUENCE [LARGE SCALE GENOMIC DNA]</scope>
    <source>
        <strain evidence="2 3">CBS 142.35</strain>
    </source>
</reference>
<keyword evidence="3" id="KW-1185">Reference proteome</keyword>
<dbReference type="AlphaFoldDB" id="A0A8H7RXU5"/>
<proteinExistence type="predicted"/>
<name>A0A8H7RXU5_9FUNG</name>
<comment type="caution">
    <text evidence="2">The sequence shown here is derived from an EMBL/GenBank/DDBJ whole genome shotgun (WGS) entry which is preliminary data.</text>
</comment>
<evidence type="ECO:0000313" key="2">
    <source>
        <dbReference type="EMBL" id="KAG2218610.1"/>
    </source>
</evidence>
<organism evidence="2 3">
    <name type="scientific">Circinella minor</name>
    <dbReference type="NCBI Taxonomy" id="1195481"/>
    <lineage>
        <taxon>Eukaryota</taxon>
        <taxon>Fungi</taxon>
        <taxon>Fungi incertae sedis</taxon>
        <taxon>Mucoromycota</taxon>
        <taxon>Mucoromycotina</taxon>
        <taxon>Mucoromycetes</taxon>
        <taxon>Mucorales</taxon>
        <taxon>Lichtheimiaceae</taxon>
        <taxon>Circinella</taxon>
    </lineage>
</organism>
<dbReference type="EMBL" id="JAEPRB010000220">
    <property type="protein sequence ID" value="KAG2218610.1"/>
    <property type="molecule type" value="Genomic_DNA"/>
</dbReference>
<feature type="compositionally biased region" description="Polar residues" evidence="1">
    <location>
        <begin position="115"/>
        <end position="125"/>
    </location>
</feature>
<sequence>MTKSVNNVRVSLSRLALAKALKTPDENEQQQDSWEYSIIFYQSHISHEMLQQLVDGGRSVRREQNIRHFDSKITPQQHWQHSENIKSSSMIHPSITSTEIVTTTGTNSIGSTNNYISGHDNNNYLKSTTSSSTSEESVPTTPTTPKPVPIVLQQQQQQQQQHDVHHHSSGVSHQEVYNNSSVVNGYTNINKKACNDYYKEKQYYESRRNDGISIDQKDNKRDIQISRYIPTRPASPVPLQQQMQFMSLDENQGELLHKLDHKSLVAPRYQQVNNKHYYPHQQQGYHHYYDYNQQIKAPSKPELTTPPQKYYYQLSQLQKDLQYPSQMDNMTVSSARSYGSLPSNNYHHIRKSSSYNSLGSVATHNTRRRRQHGRSPLSAVNTEENKSDETYVYNQARSDARRRAEIMAIESTTKPCTAYNNISTFNNNYNTMPYSMSPPTIFMSSTPTLSPSYSSSNLSYYNCYGNTVATPTTPGMHPMMVYPNPYSHQYSM</sequence>
<feature type="region of interest" description="Disordered" evidence="1">
    <location>
        <begin position="113"/>
        <end position="173"/>
    </location>
</feature>
<dbReference type="Proteomes" id="UP000646827">
    <property type="component" value="Unassembled WGS sequence"/>
</dbReference>
<feature type="compositionally biased region" description="Low complexity" evidence="1">
    <location>
        <begin position="126"/>
        <end position="141"/>
    </location>
</feature>
<dbReference type="OrthoDB" id="2285112at2759"/>
<evidence type="ECO:0000256" key="1">
    <source>
        <dbReference type="SAM" id="MobiDB-lite"/>
    </source>
</evidence>
<feature type="region of interest" description="Disordered" evidence="1">
    <location>
        <begin position="345"/>
        <end position="386"/>
    </location>
</feature>
<feature type="compositionally biased region" description="Polar residues" evidence="1">
    <location>
        <begin position="345"/>
        <end position="364"/>
    </location>
</feature>
<gene>
    <name evidence="2" type="ORF">INT45_013918</name>
</gene>
<protein>
    <submittedName>
        <fullName evidence="2">Uncharacterized protein</fullName>
    </submittedName>
</protein>
<evidence type="ECO:0000313" key="3">
    <source>
        <dbReference type="Proteomes" id="UP000646827"/>
    </source>
</evidence>
<accession>A0A8H7RXU5</accession>